<keyword evidence="2" id="KW-1003">Cell membrane</keyword>
<dbReference type="PANTHER" id="PTHR32196">
    <property type="entry name" value="ABC TRANSPORTER PERMEASE PROTEIN YPHD-RELATED-RELATED"/>
    <property type="match status" value="1"/>
</dbReference>
<gene>
    <name evidence="8" type="ORF">F9L07_01565</name>
    <name evidence="7" type="ORF">KR76_17275</name>
</gene>
<dbReference type="AlphaFoldDB" id="A0A0C5XCN0"/>
<dbReference type="Proteomes" id="UP000030300">
    <property type="component" value="Chromosome"/>
</dbReference>
<dbReference type="GeneID" id="96610567"/>
<dbReference type="Proteomes" id="UP000449906">
    <property type="component" value="Unassembled WGS sequence"/>
</dbReference>
<evidence type="ECO:0000256" key="2">
    <source>
        <dbReference type="ARBA" id="ARBA00022475"/>
    </source>
</evidence>
<feature type="transmembrane region" description="Helical" evidence="6">
    <location>
        <begin position="265"/>
        <end position="282"/>
    </location>
</feature>
<dbReference type="GO" id="GO:0022857">
    <property type="term" value="F:transmembrane transporter activity"/>
    <property type="evidence" value="ECO:0007669"/>
    <property type="project" value="InterPro"/>
</dbReference>
<dbReference type="EMBL" id="WBVM01000001">
    <property type="protein sequence ID" value="KAB2810681.1"/>
    <property type="molecule type" value="Genomic_DNA"/>
</dbReference>
<dbReference type="RefSeq" id="WP_052138806.1">
    <property type="nucleotide sequence ID" value="NZ_BJMC01000028.1"/>
</dbReference>
<evidence type="ECO:0000256" key="5">
    <source>
        <dbReference type="ARBA" id="ARBA00023136"/>
    </source>
</evidence>
<keyword evidence="9" id="KW-1185">Reference proteome</keyword>
<sequence>MIWNLFEIAVQVGLLYVPLVLGIYLAMGVMSLPDLTLQGSFGVGGSTAAVLAVHGHHPLVSLGLAMLAGAATGLVTAILHMTLRLNVLLASILVATAAYSMCLVIMSSGNVSLFGSETAFSWAADAGLSYREGTIVTGVVVAALLGAAMLWFLRTDYGLSLIASGQNIQTARGLGVRTESRQAVGLAVANAFAALSGGLVVHNQGFMDVTIQNGVIVIGLAGMMLGLSFTRSSRVLPIVLALVAGVVVYRFAVAASLQIGLDPNLLQLLTAAVVVVVIAVRSQGRSWLSSLTTSGRRQRRIARTRFYEEDRVASFI</sequence>
<dbReference type="InterPro" id="IPR001851">
    <property type="entry name" value="ABC_transp_permease"/>
</dbReference>
<evidence type="ECO:0000313" key="10">
    <source>
        <dbReference type="Proteomes" id="UP000449906"/>
    </source>
</evidence>
<feature type="transmembrane region" description="Helical" evidence="6">
    <location>
        <begin position="12"/>
        <end position="32"/>
    </location>
</feature>
<feature type="transmembrane region" description="Helical" evidence="6">
    <location>
        <begin position="183"/>
        <end position="203"/>
    </location>
</feature>
<feature type="transmembrane region" description="Helical" evidence="6">
    <location>
        <begin position="236"/>
        <end position="259"/>
    </location>
</feature>
<feature type="transmembrane region" description="Helical" evidence="6">
    <location>
        <begin position="209"/>
        <end position="229"/>
    </location>
</feature>
<accession>A0A0C5XCN0</accession>
<dbReference type="CDD" id="cd06574">
    <property type="entry name" value="TM_PBP1_branched-chain-AA_like"/>
    <property type="match status" value="1"/>
</dbReference>
<reference evidence="8 10" key="2">
    <citation type="submission" date="2019-09" db="EMBL/GenBank/DDBJ databases">
        <title>Pimelobacter sp. isolated from Paulinella.</title>
        <authorList>
            <person name="Jeong S.E."/>
        </authorList>
    </citation>
    <scope>NUCLEOTIDE SEQUENCE [LARGE SCALE GENOMIC DNA]</scope>
    <source>
        <strain evidence="8 10">Pch-N</strain>
    </source>
</reference>
<evidence type="ECO:0000256" key="6">
    <source>
        <dbReference type="SAM" id="Phobius"/>
    </source>
</evidence>
<dbReference type="PANTHER" id="PTHR32196:SF69">
    <property type="entry name" value="BRANCHED-CHAIN AMINO ACID TRANSPORT SYSTEM, PERMEASE PROTEIN"/>
    <property type="match status" value="1"/>
</dbReference>
<reference evidence="7 9" key="1">
    <citation type="journal article" date="2015" name="Genome Announc.">
        <title>Complete Genome Sequence of Steroid-Transforming Nocardioides simplex VKM Ac-2033D.</title>
        <authorList>
            <person name="Shtratnikova V.Y."/>
            <person name="Schelkunov M.I."/>
            <person name="Pekov Y.A."/>
            <person name="Fokina V.V."/>
            <person name="Logacheva M.D."/>
            <person name="Sokolov S.L."/>
            <person name="Bragin E.Y."/>
            <person name="Ashapkin V.V."/>
            <person name="Donova M.V."/>
        </authorList>
    </citation>
    <scope>NUCLEOTIDE SEQUENCE [LARGE SCALE GENOMIC DNA]</scope>
    <source>
        <strain evidence="7 9">VKM Ac-2033D</strain>
    </source>
</reference>
<keyword evidence="5 6" id="KW-0472">Membrane</keyword>
<feature type="transmembrane region" description="Helical" evidence="6">
    <location>
        <begin position="87"/>
        <end position="113"/>
    </location>
</feature>
<evidence type="ECO:0000313" key="8">
    <source>
        <dbReference type="EMBL" id="KAB2810681.1"/>
    </source>
</evidence>
<dbReference type="EMBL" id="CP009896">
    <property type="protein sequence ID" value="AJR18544.1"/>
    <property type="molecule type" value="Genomic_DNA"/>
</dbReference>
<evidence type="ECO:0000313" key="9">
    <source>
        <dbReference type="Proteomes" id="UP000030300"/>
    </source>
</evidence>
<name>A0A0C5XCN0_NOCSI</name>
<keyword evidence="3 6" id="KW-0812">Transmembrane</keyword>
<keyword evidence="4 6" id="KW-1133">Transmembrane helix</keyword>
<dbReference type="GO" id="GO:0005886">
    <property type="term" value="C:plasma membrane"/>
    <property type="evidence" value="ECO:0007669"/>
    <property type="project" value="UniProtKB-SubCell"/>
</dbReference>
<evidence type="ECO:0000256" key="4">
    <source>
        <dbReference type="ARBA" id="ARBA00022989"/>
    </source>
</evidence>
<dbReference type="Pfam" id="PF02653">
    <property type="entry name" value="BPD_transp_2"/>
    <property type="match status" value="1"/>
</dbReference>
<comment type="subcellular location">
    <subcellularLocation>
        <location evidence="1">Cell membrane</location>
        <topology evidence="1">Multi-pass membrane protein</topology>
    </subcellularLocation>
</comment>
<evidence type="ECO:0000256" key="1">
    <source>
        <dbReference type="ARBA" id="ARBA00004651"/>
    </source>
</evidence>
<feature type="transmembrane region" description="Helical" evidence="6">
    <location>
        <begin position="59"/>
        <end position="80"/>
    </location>
</feature>
<feature type="transmembrane region" description="Helical" evidence="6">
    <location>
        <begin position="133"/>
        <end position="153"/>
    </location>
</feature>
<dbReference type="STRING" id="2045.KR76_17275"/>
<dbReference type="OrthoDB" id="9778389at2"/>
<dbReference type="KEGG" id="psim:KR76_17275"/>
<organism evidence="7 9">
    <name type="scientific">Nocardioides simplex</name>
    <name type="common">Arthrobacter simplex</name>
    <dbReference type="NCBI Taxonomy" id="2045"/>
    <lineage>
        <taxon>Bacteria</taxon>
        <taxon>Bacillati</taxon>
        <taxon>Actinomycetota</taxon>
        <taxon>Actinomycetes</taxon>
        <taxon>Propionibacteriales</taxon>
        <taxon>Nocardioidaceae</taxon>
        <taxon>Pimelobacter</taxon>
    </lineage>
</organism>
<proteinExistence type="predicted"/>
<evidence type="ECO:0000313" key="7">
    <source>
        <dbReference type="EMBL" id="AJR18544.1"/>
    </source>
</evidence>
<evidence type="ECO:0000256" key="3">
    <source>
        <dbReference type="ARBA" id="ARBA00022692"/>
    </source>
</evidence>
<dbReference type="HOGENOM" id="CLU_067296_0_0_11"/>
<protein>
    <submittedName>
        <fullName evidence="8">ABC transporter permease</fullName>
    </submittedName>
    <submittedName>
        <fullName evidence="7">ABC transporter, permease protein</fullName>
    </submittedName>
</protein>